<accession>A0ABM0GWD2</accession>
<reference evidence="10" key="1">
    <citation type="submission" date="2025-08" db="UniProtKB">
        <authorList>
            <consortium name="RefSeq"/>
        </authorList>
    </citation>
    <scope>IDENTIFICATION</scope>
    <source>
        <tissue evidence="10">Testes</tissue>
    </source>
</reference>
<dbReference type="InterPro" id="IPR007369">
    <property type="entry name" value="Peptidase_A22B_SPP"/>
</dbReference>
<keyword evidence="5" id="KW-0256">Endoplasmic reticulum</keyword>
<gene>
    <name evidence="10" type="primary">LOC100377741</name>
</gene>
<evidence type="ECO:0000313" key="9">
    <source>
        <dbReference type="Proteomes" id="UP000694865"/>
    </source>
</evidence>
<name>A0ABM0GWD2_SACKO</name>
<protein>
    <submittedName>
        <fullName evidence="10">Minor histocompatibility antigen H13-like</fullName>
    </submittedName>
</protein>
<evidence type="ECO:0000313" key="10">
    <source>
        <dbReference type="RefSeq" id="XP_002738795.1"/>
    </source>
</evidence>
<dbReference type="Proteomes" id="UP000694865">
    <property type="component" value="Unplaced"/>
</dbReference>
<dbReference type="GeneID" id="100377741"/>
<comment type="subcellular location">
    <subcellularLocation>
        <location evidence="1">Endoplasmic reticulum membrane</location>
        <topology evidence="1">Multi-pass membrane protein</topology>
    </subcellularLocation>
</comment>
<comment type="similarity">
    <text evidence="2">Belongs to the peptidase A22B family.</text>
</comment>
<evidence type="ECO:0000256" key="2">
    <source>
        <dbReference type="ARBA" id="ARBA00006859"/>
    </source>
</evidence>
<evidence type="ECO:0000256" key="1">
    <source>
        <dbReference type="ARBA" id="ARBA00004477"/>
    </source>
</evidence>
<organism evidence="9 10">
    <name type="scientific">Saccoglossus kowalevskii</name>
    <name type="common">Acorn worm</name>
    <dbReference type="NCBI Taxonomy" id="10224"/>
    <lineage>
        <taxon>Eukaryota</taxon>
        <taxon>Metazoa</taxon>
        <taxon>Hemichordata</taxon>
        <taxon>Enteropneusta</taxon>
        <taxon>Harrimaniidae</taxon>
        <taxon>Saccoglossus</taxon>
    </lineage>
</organism>
<evidence type="ECO:0000256" key="4">
    <source>
        <dbReference type="ARBA" id="ARBA00022801"/>
    </source>
</evidence>
<dbReference type="PANTHER" id="PTHR12174">
    <property type="entry name" value="SIGNAL PEPTIDE PEPTIDASE"/>
    <property type="match status" value="1"/>
</dbReference>
<keyword evidence="3 8" id="KW-0812">Transmembrane</keyword>
<sequence>MADVQEAATETVQSINETLNETASNVTTKIPSTPEGMAIAYGSLVFMALVPIFFGAFRSVRHHKEQKESGEAPEVMSQKDAAMFPLIASGTLLGIYIVFQIFSKEYINLLLTIYFFFLGVLALAHIISPAIRMMLPSSFPNVPYHLRLTKGSDQQKEELMDYEFDRKDLTCLAVAGIVGLWYLWKKHWIANNVFGLAFAVNGVELLQLNTVMTGCILLSGLFIYDIFWVFATDVMVSVARSFEAPIK</sequence>
<feature type="transmembrane region" description="Helical" evidence="8">
    <location>
        <begin position="107"/>
        <end position="127"/>
    </location>
</feature>
<keyword evidence="4" id="KW-0378">Hydrolase</keyword>
<evidence type="ECO:0000256" key="7">
    <source>
        <dbReference type="ARBA" id="ARBA00023136"/>
    </source>
</evidence>
<evidence type="ECO:0000256" key="6">
    <source>
        <dbReference type="ARBA" id="ARBA00022989"/>
    </source>
</evidence>
<dbReference type="RefSeq" id="XP_002738795.1">
    <property type="nucleotide sequence ID" value="XM_002738749.1"/>
</dbReference>
<proteinExistence type="inferred from homology"/>
<evidence type="ECO:0000256" key="5">
    <source>
        <dbReference type="ARBA" id="ARBA00022824"/>
    </source>
</evidence>
<dbReference type="Pfam" id="PF04258">
    <property type="entry name" value="Peptidase_A22B"/>
    <property type="match status" value="1"/>
</dbReference>
<keyword evidence="9" id="KW-1185">Reference proteome</keyword>
<feature type="transmembrane region" description="Helical" evidence="8">
    <location>
        <begin position="81"/>
        <end position="101"/>
    </location>
</feature>
<dbReference type="PANTHER" id="PTHR12174:SF23">
    <property type="entry name" value="MINOR HISTOCOMPATIBILITY ANTIGEN H13"/>
    <property type="match status" value="1"/>
</dbReference>
<keyword evidence="6 8" id="KW-1133">Transmembrane helix</keyword>
<feature type="transmembrane region" description="Helical" evidence="8">
    <location>
        <begin position="211"/>
        <end position="231"/>
    </location>
</feature>
<dbReference type="SMART" id="SM00730">
    <property type="entry name" value="PSN"/>
    <property type="match status" value="1"/>
</dbReference>
<dbReference type="InterPro" id="IPR006639">
    <property type="entry name" value="Preselin/SPP"/>
</dbReference>
<feature type="transmembrane region" description="Helical" evidence="8">
    <location>
        <begin position="38"/>
        <end position="60"/>
    </location>
</feature>
<evidence type="ECO:0000256" key="3">
    <source>
        <dbReference type="ARBA" id="ARBA00022692"/>
    </source>
</evidence>
<feature type="transmembrane region" description="Helical" evidence="8">
    <location>
        <begin position="169"/>
        <end position="184"/>
    </location>
</feature>
<keyword evidence="7 8" id="KW-0472">Membrane</keyword>
<evidence type="ECO:0000256" key="8">
    <source>
        <dbReference type="SAM" id="Phobius"/>
    </source>
</evidence>
<feature type="non-terminal residue" evidence="10">
    <location>
        <position position="247"/>
    </location>
</feature>